<dbReference type="EnsemblFungi" id="MAPG_01319T0">
    <property type="protein sequence ID" value="MAPG_01319T0"/>
    <property type="gene ID" value="MAPG_01319"/>
</dbReference>
<dbReference type="Pfam" id="PF01569">
    <property type="entry name" value="PAP2"/>
    <property type="match status" value="1"/>
</dbReference>
<dbReference type="EMBL" id="GL876966">
    <property type="protein sequence ID" value="KLU82245.1"/>
    <property type="molecule type" value="Genomic_DNA"/>
</dbReference>
<comment type="similarity">
    <text evidence="2">Belongs to the PA-phosphatase related phosphoesterase family.</text>
</comment>
<name>A0A0C4DND8_MAGP6</name>
<feature type="region of interest" description="Disordered" evidence="6">
    <location>
        <begin position="1"/>
        <end position="42"/>
    </location>
</feature>
<feature type="domain" description="Phosphatidic acid phosphatase type 2/haloperoxidase" evidence="8">
    <location>
        <begin position="157"/>
        <end position="317"/>
    </location>
</feature>
<evidence type="ECO:0000256" key="4">
    <source>
        <dbReference type="ARBA" id="ARBA00022989"/>
    </source>
</evidence>
<feature type="transmembrane region" description="Helical" evidence="7">
    <location>
        <begin position="121"/>
        <end position="142"/>
    </location>
</feature>
<dbReference type="Proteomes" id="UP000011715">
    <property type="component" value="Unassembled WGS sequence"/>
</dbReference>
<dbReference type="SUPFAM" id="SSF48317">
    <property type="entry name" value="Acid phosphatase/Vanadium-dependent haloperoxidase"/>
    <property type="match status" value="1"/>
</dbReference>
<dbReference type="GO" id="GO:0008195">
    <property type="term" value="F:phosphatidate phosphatase activity"/>
    <property type="evidence" value="ECO:0007669"/>
    <property type="project" value="TreeGrafter"/>
</dbReference>
<dbReference type="PANTHER" id="PTHR10165">
    <property type="entry name" value="LIPID PHOSPHATE PHOSPHATASE"/>
    <property type="match status" value="1"/>
</dbReference>
<reference evidence="9" key="3">
    <citation type="submission" date="2011-03" db="EMBL/GenBank/DDBJ databases">
        <title>Annotation of Magnaporthe poae ATCC 64411.</title>
        <authorList>
            <person name="Ma L.-J."/>
            <person name="Dead R."/>
            <person name="Young S.K."/>
            <person name="Zeng Q."/>
            <person name="Gargeya S."/>
            <person name="Fitzgerald M."/>
            <person name="Haas B."/>
            <person name="Abouelleil A."/>
            <person name="Alvarado L."/>
            <person name="Arachchi H.M."/>
            <person name="Berlin A."/>
            <person name="Brown A."/>
            <person name="Chapman S.B."/>
            <person name="Chen Z."/>
            <person name="Dunbar C."/>
            <person name="Freedman E."/>
            <person name="Gearin G."/>
            <person name="Gellesch M."/>
            <person name="Goldberg J."/>
            <person name="Griggs A."/>
            <person name="Gujja S."/>
            <person name="Heiman D."/>
            <person name="Howarth C."/>
            <person name="Larson L."/>
            <person name="Lui A."/>
            <person name="MacDonald P.J.P."/>
            <person name="Mehta T."/>
            <person name="Montmayeur A."/>
            <person name="Murphy C."/>
            <person name="Neiman D."/>
            <person name="Pearson M."/>
            <person name="Priest M."/>
            <person name="Roberts A."/>
            <person name="Saif S."/>
            <person name="Shea T."/>
            <person name="Shenoy N."/>
            <person name="Sisk P."/>
            <person name="Stolte C."/>
            <person name="Sykes S."/>
            <person name="Yandava C."/>
            <person name="Wortman J."/>
            <person name="Nusbaum C."/>
            <person name="Birren B."/>
        </authorList>
    </citation>
    <scope>NUCLEOTIDE SEQUENCE</scope>
    <source>
        <strain evidence="9">ATCC 64411</strain>
    </source>
</reference>
<dbReference type="GO" id="GO:0016020">
    <property type="term" value="C:membrane"/>
    <property type="evidence" value="ECO:0007669"/>
    <property type="project" value="UniProtKB-SubCell"/>
</dbReference>
<keyword evidence="11" id="KW-1185">Reference proteome</keyword>
<feature type="compositionally biased region" description="Polar residues" evidence="6">
    <location>
        <begin position="398"/>
        <end position="408"/>
    </location>
</feature>
<keyword evidence="5 7" id="KW-0472">Membrane</keyword>
<dbReference type="Gene3D" id="1.20.144.10">
    <property type="entry name" value="Phosphatidic acid phosphatase type 2/haloperoxidase"/>
    <property type="match status" value="1"/>
</dbReference>
<sequence>MARLPFLRRRREDDGPTLPRHNNRLSRRRASSQSTKTSPLEPYSMRRRPTFLEWLKITLLDLITMAVLGALSLVIFRLPPPAHRNFPVTFTPNQDAVFGRISPGSGDVVYPQFAYPYQDQFIPSHAATVLAAGVPIATFLLAQIRIRSFWDLNNAIMGLLYSLITSALFQVTIKWLIGGLRPNFLTVCNPDPSLARQPGGNKTGLEGTGYGGIMYTYEICRGGTNGDMSGVFNSLESFPSGHTTASFAGFVYLYLYLNAKLKVFSNYHPSMWKLALTYAPILGATLIGGSLTVDQSHNWYDIVAGGIIGTMFALSSYRTVYAAIWDWRINHIPLHRRKAFAPAEDVVGMGWTMTRRAGWGRRRGAKIGGQEKLPASAENTSSARDGEMFRSRTDDTRTAMSPPQTTGTMNGGGPYRHHQGRVVPGAVDTPRVGGSERRDRSGLGANMV</sequence>
<reference evidence="11" key="2">
    <citation type="submission" date="2010-05" db="EMBL/GenBank/DDBJ databases">
        <title>The genome sequence of Magnaporthe poae strain ATCC 64411.</title>
        <authorList>
            <person name="Ma L.-J."/>
            <person name="Dead R."/>
            <person name="Young S."/>
            <person name="Zeng Q."/>
            <person name="Koehrsen M."/>
            <person name="Alvarado L."/>
            <person name="Berlin A."/>
            <person name="Chapman S.B."/>
            <person name="Chen Z."/>
            <person name="Freedman E."/>
            <person name="Gellesch M."/>
            <person name="Goldberg J."/>
            <person name="Griggs A."/>
            <person name="Gujja S."/>
            <person name="Heilman E.R."/>
            <person name="Heiman D."/>
            <person name="Hepburn T."/>
            <person name="Howarth C."/>
            <person name="Jen D."/>
            <person name="Larson L."/>
            <person name="Mehta T."/>
            <person name="Neiman D."/>
            <person name="Pearson M."/>
            <person name="Roberts A."/>
            <person name="Saif S."/>
            <person name="Shea T."/>
            <person name="Shenoy N."/>
            <person name="Sisk P."/>
            <person name="Stolte C."/>
            <person name="Sykes S."/>
            <person name="Walk T."/>
            <person name="White J."/>
            <person name="Yandava C."/>
            <person name="Haas B."/>
            <person name="Nusbaum C."/>
            <person name="Birren B."/>
        </authorList>
    </citation>
    <scope>NUCLEOTIDE SEQUENCE [LARGE SCALE GENOMIC DNA]</scope>
    <source>
        <strain evidence="11">ATCC 64411 / 73-15</strain>
    </source>
</reference>
<accession>A0A0C4DND8</accession>
<evidence type="ECO:0000259" key="8">
    <source>
        <dbReference type="SMART" id="SM00014"/>
    </source>
</evidence>
<dbReference type="GO" id="GO:0006644">
    <property type="term" value="P:phospholipid metabolic process"/>
    <property type="evidence" value="ECO:0007669"/>
    <property type="project" value="InterPro"/>
</dbReference>
<evidence type="ECO:0000313" key="11">
    <source>
        <dbReference type="Proteomes" id="UP000011715"/>
    </source>
</evidence>
<dbReference type="InterPro" id="IPR036938">
    <property type="entry name" value="PAP2/HPO_sf"/>
</dbReference>
<reference evidence="10" key="4">
    <citation type="journal article" date="2015" name="G3 (Bethesda)">
        <title>Genome sequences of three phytopathogenic species of the Magnaporthaceae family of fungi.</title>
        <authorList>
            <person name="Okagaki L.H."/>
            <person name="Nunes C.C."/>
            <person name="Sailsbery J."/>
            <person name="Clay B."/>
            <person name="Brown D."/>
            <person name="John T."/>
            <person name="Oh Y."/>
            <person name="Young N."/>
            <person name="Fitzgerald M."/>
            <person name="Haas B.J."/>
            <person name="Zeng Q."/>
            <person name="Young S."/>
            <person name="Adiconis X."/>
            <person name="Fan L."/>
            <person name="Levin J.Z."/>
            <person name="Mitchell T.K."/>
            <person name="Okubara P.A."/>
            <person name="Farman M.L."/>
            <person name="Kohn L.M."/>
            <person name="Birren B."/>
            <person name="Ma L.-J."/>
            <person name="Dean R.A."/>
        </authorList>
    </citation>
    <scope>NUCLEOTIDE SEQUENCE</scope>
    <source>
        <strain evidence="10">ATCC 64411 / 73-15</strain>
    </source>
</reference>
<feature type="compositionally biased region" description="Basic and acidic residues" evidence="6">
    <location>
        <begin position="384"/>
        <end position="397"/>
    </location>
</feature>
<evidence type="ECO:0000256" key="6">
    <source>
        <dbReference type="SAM" id="MobiDB-lite"/>
    </source>
</evidence>
<dbReference type="GO" id="GO:0046839">
    <property type="term" value="P:phospholipid dephosphorylation"/>
    <property type="evidence" value="ECO:0007669"/>
    <property type="project" value="TreeGrafter"/>
</dbReference>
<evidence type="ECO:0000256" key="7">
    <source>
        <dbReference type="SAM" id="Phobius"/>
    </source>
</evidence>
<feature type="transmembrane region" description="Helical" evidence="7">
    <location>
        <begin position="299"/>
        <end position="320"/>
    </location>
</feature>
<gene>
    <name evidence="9" type="ORF">MAPG_01319</name>
</gene>
<evidence type="ECO:0000256" key="2">
    <source>
        <dbReference type="ARBA" id="ARBA00008816"/>
    </source>
</evidence>
<proteinExistence type="inferred from homology"/>
<evidence type="ECO:0000313" key="10">
    <source>
        <dbReference type="EnsemblFungi" id="MAPG_01319T0"/>
    </source>
</evidence>
<dbReference type="CDD" id="cd03390">
    <property type="entry name" value="PAP2_containing_1_like"/>
    <property type="match status" value="1"/>
</dbReference>
<feature type="transmembrane region" description="Helical" evidence="7">
    <location>
        <begin position="241"/>
        <end position="259"/>
    </location>
</feature>
<reference evidence="9" key="1">
    <citation type="submission" date="2010-05" db="EMBL/GenBank/DDBJ databases">
        <title>The Genome Sequence of Magnaporthe poae strain ATCC 64411.</title>
        <authorList>
            <consortium name="The Broad Institute Genome Sequencing Platform"/>
            <consortium name="Broad Institute Genome Sequencing Center for Infectious Disease"/>
            <person name="Ma L.-J."/>
            <person name="Dead R."/>
            <person name="Young S."/>
            <person name="Zeng Q."/>
            <person name="Koehrsen M."/>
            <person name="Alvarado L."/>
            <person name="Berlin A."/>
            <person name="Chapman S.B."/>
            <person name="Chen Z."/>
            <person name="Freedman E."/>
            <person name="Gellesch M."/>
            <person name="Goldberg J."/>
            <person name="Griggs A."/>
            <person name="Gujja S."/>
            <person name="Heilman E.R."/>
            <person name="Heiman D."/>
            <person name="Hepburn T."/>
            <person name="Howarth C."/>
            <person name="Jen D."/>
            <person name="Larson L."/>
            <person name="Mehta T."/>
            <person name="Neiman D."/>
            <person name="Pearson M."/>
            <person name="Roberts A."/>
            <person name="Saif S."/>
            <person name="Shea T."/>
            <person name="Shenoy N."/>
            <person name="Sisk P."/>
            <person name="Stolte C."/>
            <person name="Sykes S."/>
            <person name="Walk T."/>
            <person name="White J."/>
            <person name="Yandava C."/>
            <person name="Haas B."/>
            <person name="Nusbaum C."/>
            <person name="Birren B."/>
        </authorList>
    </citation>
    <scope>NUCLEOTIDE SEQUENCE</scope>
    <source>
        <strain evidence="9">ATCC 64411</strain>
    </source>
</reference>
<dbReference type="SMART" id="SM00014">
    <property type="entry name" value="acidPPc"/>
    <property type="match status" value="1"/>
</dbReference>
<dbReference type="VEuPathDB" id="FungiDB:MAPG_01319"/>
<feature type="transmembrane region" description="Helical" evidence="7">
    <location>
        <begin position="54"/>
        <end position="76"/>
    </location>
</feature>
<organism evidence="10 11">
    <name type="scientific">Magnaporthiopsis poae (strain ATCC 64411 / 73-15)</name>
    <name type="common">Kentucky bluegrass fungus</name>
    <name type="synonym">Magnaporthe poae</name>
    <dbReference type="NCBI Taxonomy" id="644358"/>
    <lineage>
        <taxon>Eukaryota</taxon>
        <taxon>Fungi</taxon>
        <taxon>Dikarya</taxon>
        <taxon>Ascomycota</taxon>
        <taxon>Pezizomycotina</taxon>
        <taxon>Sordariomycetes</taxon>
        <taxon>Sordariomycetidae</taxon>
        <taxon>Magnaporthales</taxon>
        <taxon>Magnaporthaceae</taxon>
        <taxon>Magnaporthiopsis</taxon>
    </lineage>
</organism>
<dbReference type="OrthoDB" id="10030083at2759"/>
<feature type="compositionally biased region" description="Basic residues" evidence="6">
    <location>
        <begin position="21"/>
        <end position="30"/>
    </location>
</feature>
<reference evidence="10" key="5">
    <citation type="submission" date="2015-06" db="UniProtKB">
        <authorList>
            <consortium name="EnsemblFungi"/>
        </authorList>
    </citation>
    <scope>IDENTIFICATION</scope>
    <source>
        <strain evidence="10">ATCC 64411</strain>
    </source>
</reference>
<keyword evidence="3 7" id="KW-0812">Transmembrane</keyword>
<dbReference type="InterPro" id="IPR000326">
    <property type="entry name" value="PAP2/HPO"/>
</dbReference>
<evidence type="ECO:0000256" key="3">
    <source>
        <dbReference type="ARBA" id="ARBA00022692"/>
    </source>
</evidence>
<evidence type="ECO:0000256" key="5">
    <source>
        <dbReference type="ARBA" id="ARBA00023136"/>
    </source>
</evidence>
<dbReference type="AlphaFoldDB" id="A0A0C4DND8"/>
<dbReference type="STRING" id="644358.A0A0C4DND8"/>
<dbReference type="PANTHER" id="PTHR10165:SF84">
    <property type="entry name" value="PHOSPHATIDIC ACID PHOSPHATASE BETA"/>
    <property type="match status" value="1"/>
</dbReference>
<evidence type="ECO:0000313" key="9">
    <source>
        <dbReference type="EMBL" id="KLU82245.1"/>
    </source>
</evidence>
<comment type="subcellular location">
    <subcellularLocation>
        <location evidence="1">Membrane</location>
        <topology evidence="1">Multi-pass membrane protein</topology>
    </subcellularLocation>
</comment>
<feature type="transmembrane region" description="Helical" evidence="7">
    <location>
        <begin position="271"/>
        <end position="293"/>
    </location>
</feature>
<dbReference type="eggNOG" id="KOG3030">
    <property type="taxonomic scope" value="Eukaryota"/>
</dbReference>
<evidence type="ECO:0000256" key="1">
    <source>
        <dbReference type="ARBA" id="ARBA00004141"/>
    </source>
</evidence>
<feature type="region of interest" description="Disordered" evidence="6">
    <location>
        <begin position="363"/>
        <end position="448"/>
    </location>
</feature>
<keyword evidence="4 7" id="KW-1133">Transmembrane helix</keyword>
<dbReference type="EMBL" id="ADBL01000311">
    <property type="status" value="NOT_ANNOTATED_CDS"/>
    <property type="molecule type" value="Genomic_DNA"/>
</dbReference>
<dbReference type="OMA" id="WDINNGI"/>
<feature type="transmembrane region" description="Helical" evidence="7">
    <location>
        <begin position="154"/>
        <end position="177"/>
    </location>
</feature>
<protein>
    <submittedName>
        <fullName evidence="9">Lipid phosphate phosphatase 1</fullName>
    </submittedName>
</protein>
<dbReference type="InterPro" id="IPR043216">
    <property type="entry name" value="PAP-like"/>
</dbReference>